<dbReference type="SMART" id="SM00369">
    <property type="entry name" value="LRR_TYP"/>
    <property type="match status" value="14"/>
</dbReference>
<organism evidence="3 4">
    <name type="scientific">Nephila pilipes</name>
    <name type="common">Giant wood spider</name>
    <name type="synonym">Nephila maculata</name>
    <dbReference type="NCBI Taxonomy" id="299642"/>
    <lineage>
        <taxon>Eukaryota</taxon>
        <taxon>Metazoa</taxon>
        <taxon>Ecdysozoa</taxon>
        <taxon>Arthropoda</taxon>
        <taxon>Chelicerata</taxon>
        <taxon>Arachnida</taxon>
        <taxon>Araneae</taxon>
        <taxon>Araneomorphae</taxon>
        <taxon>Entelegynae</taxon>
        <taxon>Araneoidea</taxon>
        <taxon>Nephilidae</taxon>
        <taxon>Nephila</taxon>
    </lineage>
</organism>
<dbReference type="SMART" id="SM00365">
    <property type="entry name" value="LRR_SD22"/>
    <property type="match status" value="7"/>
</dbReference>
<dbReference type="PROSITE" id="PS51450">
    <property type="entry name" value="LRR"/>
    <property type="match status" value="8"/>
</dbReference>
<dbReference type="SUPFAM" id="SSF52058">
    <property type="entry name" value="L domain-like"/>
    <property type="match status" value="2"/>
</dbReference>
<evidence type="ECO:0000256" key="1">
    <source>
        <dbReference type="ARBA" id="ARBA00022614"/>
    </source>
</evidence>
<dbReference type="AlphaFoldDB" id="A0A8X6PRJ1"/>
<name>A0A8X6PRJ1_NEPPI</name>
<sequence length="579" mass="65672">MVTASHCSRMTIVFSGGNNRSPNDTRILSVDINRVRNIQDEVKLSGRDLATIPEYVRRNVHLRILDLSNNCLGRTEDVLSELSELKNLTRLNLSVNELKNIPLDFTSFPFLEVLCLAGNELECLPEGITGLHRLKRLHSDFNHLGNLPLDWSSLVSLTSLTLSNNRLDQLPTTIWTLQCLEVLNLQRNRISVIDPLPDGAASRLKELRLAWNRLSGRLDLSPLVNISHLDVSHNDLEDLEISKLCKLESLDISQNVLKALNLEGSRLRTLQADGNGLDIITCKQVPLYLEKLDISHNNFEYLPEWITEAKSLHTILADHNHLSHVPAEIFSCCNLMDLRLNHNLLVKLPDFLTQCHMKSLSLQYNKFEKLPYNFFWALPCLEMLNLSYNSLKSLPVSCDSIINLKTLLLSGNQLSDLTNLINLLKLSRIECLHLSYNQIKELPEGFFQTLHFLRTLSLSGNELENISSHISKAHSLEKLYLHSNQLSSIPKFSDSNNLQVLDLACNKIHELELASIVPKDLTYLDLSANCDLKIDPTDFQHLWKFKDSFPPFSMSALNNNALDALNNNALDALNKAQRY</sequence>
<dbReference type="PANTHER" id="PTHR48051">
    <property type="match status" value="1"/>
</dbReference>
<dbReference type="PANTHER" id="PTHR48051:SF41">
    <property type="entry name" value="LEUCINE-RICH REPEAT-CONTAINING PROTEIN 40"/>
    <property type="match status" value="1"/>
</dbReference>
<dbReference type="Pfam" id="PF13855">
    <property type="entry name" value="LRR_8"/>
    <property type="match status" value="2"/>
</dbReference>
<dbReference type="InterPro" id="IPR001611">
    <property type="entry name" value="Leu-rich_rpt"/>
</dbReference>
<reference evidence="3" key="1">
    <citation type="submission" date="2020-08" db="EMBL/GenBank/DDBJ databases">
        <title>Multicomponent nature underlies the extraordinary mechanical properties of spider dragline silk.</title>
        <authorList>
            <person name="Kono N."/>
            <person name="Nakamura H."/>
            <person name="Mori M."/>
            <person name="Yoshida Y."/>
            <person name="Ohtoshi R."/>
            <person name="Malay A.D."/>
            <person name="Moran D.A.P."/>
            <person name="Tomita M."/>
            <person name="Numata K."/>
            <person name="Arakawa K."/>
        </authorList>
    </citation>
    <scope>NUCLEOTIDE SEQUENCE</scope>
</reference>
<dbReference type="Pfam" id="PF00560">
    <property type="entry name" value="LRR_1"/>
    <property type="match status" value="2"/>
</dbReference>
<keyword evidence="2" id="KW-0677">Repeat</keyword>
<evidence type="ECO:0000256" key="2">
    <source>
        <dbReference type="ARBA" id="ARBA00022737"/>
    </source>
</evidence>
<dbReference type="Pfam" id="PF13516">
    <property type="entry name" value="LRR_6"/>
    <property type="match status" value="2"/>
</dbReference>
<dbReference type="GO" id="GO:0005737">
    <property type="term" value="C:cytoplasm"/>
    <property type="evidence" value="ECO:0007669"/>
    <property type="project" value="TreeGrafter"/>
</dbReference>
<evidence type="ECO:0000313" key="4">
    <source>
        <dbReference type="Proteomes" id="UP000887013"/>
    </source>
</evidence>
<proteinExistence type="predicted"/>
<dbReference type="InterPro" id="IPR032675">
    <property type="entry name" value="LRR_dom_sf"/>
</dbReference>
<dbReference type="InterPro" id="IPR003591">
    <property type="entry name" value="Leu-rich_rpt_typical-subtyp"/>
</dbReference>
<protein>
    <submittedName>
        <fullName evidence="3">Protein phosphatase PHLPP-like protein</fullName>
    </submittedName>
</protein>
<dbReference type="Gene3D" id="3.80.10.10">
    <property type="entry name" value="Ribonuclease Inhibitor"/>
    <property type="match status" value="3"/>
</dbReference>
<keyword evidence="4" id="KW-1185">Reference proteome</keyword>
<accession>A0A8X6PRJ1</accession>
<dbReference type="EMBL" id="BMAW01022912">
    <property type="protein sequence ID" value="GFT80390.1"/>
    <property type="molecule type" value="Genomic_DNA"/>
</dbReference>
<gene>
    <name evidence="3" type="primary">Phlpp</name>
    <name evidence="3" type="ORF">NPIL_559981</name>
</gene>
<keyword evidence="1" id="KW-0433">Leucine-rich repeat</keyword>
<comment type="caution">
    <text evidence="3">The sequence shown here is derived from an EMBL/GenBank/DDBJ whole genome shotgun (WGS) entry which is preliminary data.</text>
</comment>
<dbReference type="Proteomes" id="UP000887013">
    <property type="component" value="Unassembled WGS sequence"/>
</dbReference>
<dbReference type="InterPro" id="IPR050216">
    <property type="entry name" value="LRR_domain-containing"/>
</dbReference>
<dbReference type="OrthoDB" id="737510at2759"/>
<dbReference type="SMART" id="SM00364">
    <property type="entry name" value="LRR_BAC"/>
    <property type="match status" value="12"/>
</dbReference>
<evidence type="ECO:0000313" key="3">
    <source>
        <dbReference type="EMBL" id="GFT80390.1"/>
    </source>
</evidence>